<dbReference type="InterPro" id="IPR036179">
    <property type="entry name" value="Ig-like_dom_sf"/>
</dbReference>
<dbReference type="Pfam" id="PF07679">
    <property type="entry name" value="I-set"/>
    <property type="match status" value="1"/>
</dbReference>
<dbReference type="SMART" id="SM00408">
    <property type="entry name" value="IGc2"/>
    <property type="match status" value="1"/>
</dbReference>
<accession>A0ABV0MKV4</accession>
<evidence type="ECO:0000256" key="2">
    <source>
        <dbReference type="ARBA" id="ARBA00023157"/>
    </source>
</evidence>
<dbReference type="SMART" id="SM00409">
    <property type="entry name" value="IG"/>
    <property type="match status" value="1"/>
</dbReference>
<evidence type="ECO:0000259" key="3">
    <source>
        <dbReference type="PROSITE" id="PS50835"/>
    </source>
</evidence>
<dbReference type="InterPro" id="IPR007110">
    <property type="entry name" value="Ig-like_dom"/>
</dbReference>
<evidence type="ECO:0000313" key="5">
    <source>
        <dbReference type="Proteomes" id="UP001476798"/>
    </source>
</evidence>
<dbReference type="InterPro" id="IPR003598">
    <property type="entry name" value="Ig_sub2"/>
</dbReference>
<gene>
    <name evidence="4" type="ORF">GOODEAATRI_026320</name>
</gene>
<sequence length="150" mass="16062">MMSIPSSPPSSSVSASEPGLSRNLQFLQRPSRVTALLGTDAVLECSASGYPTPNIQWRRGEEIIQSWNKKYSLLAGSNLIIRTVTDDDSGSYSCTASNKNQNITAQAELSVLGEETQVLSGLKLTAGTVLEQWAISKLCCAGSHIYQHGS</sequence>
<evidence type="ECO:0000313" key="4">
    <source>
        <dbReference type="EMBL" id="MEQ2159736.1"/>
    </source>
</evidence>
<dbReference type="InterPro" id="IPR003599">
    <property type="entry name" value="Ig_sub"/>
</dbReference>
<dbReference type="EMBL" id="JAHRIO010003239">
    <property type="protein sequence ID" value="MEQ2159736.1"/>
    <property type="molecule type" value="Genomic_DNA"/>
</dbReference>
<proteinExistence type="predicted"/>
<feature type="domain" description="Ig-like" evidence="3">
    <location>
        <begin position="18"/>
        <end position="110"/>
    </location>
</feature>
<protein>
    <recommendedName>
        <fullName evidence="3">Ig-like domain-containing protein</fullName>
    </recommendedName>
</protein>
<evidence type="ECO:0000256" key="1">
    <source>
        <dbReference type="ARBA" id="ARBA00022737"/>
    </source>
</evidence>
<reference evidence="4 5" key="1">
    <citation type="submission" date="2021-06" db="EMBL/GenBank/DDBJ databases">
        <authorList>
            <person name="Palmer J.M."/>
        </authorList>
    </citation>
    <scope>NUCLEOTIDE SEQUENCE [LARGE SCALE GENOMIC DNA]</scope>
    <source>
        <strain evidence="4 5">GA_2019</strain>
        <tissue evidence="4">Muscle</tissue>
    </source>
</reference>
<dbReference type="Proteomes" id="UP001476798">
    <property type="component" value="Unassembled WGS sequence"/>
</dbReference>
<dbReference type="PROSITE" id="PS50835">
    <property type="entry name" value="IG_LIKE"/>
    <property type="match status" value="1"/>
</dbReference>
<name>A0ABV0MKV4_9TELE</name>
<organism evidence="4 5">
    <name type="scientific">Goodea atripinnis</name>
    <dbReference type="NCBI Taxonomy" id="208336"/>
    <lineage>
        <taxon>Eukaryota</taxon>
        <taxon>Metazoa</taxon>
        <taxon>Chordata</taxon>
        <taxon>Craniata</taxon>
        <taxon>Vertebrata</taxon>
        <taxon>Euteleostomi</taxon>
        <taxon>Actinopterygii</taxon>
        <taxon>Neopterygii</taxon>
        <taxon>Teleostei</taxon>
        <taxon>Neoteleostei</taxon>
        <taxon>Acanthomorphata</taxon>
        <taxon>Ovalentaria</taxon>
        <taxon>Atherinomorphae</taxon>
        <taxon>Cyprinodontiformes</taxon>
        <taxon>Goodeidae</taxon>
        <taxon>Goodea</taxon>
    </lineage>
</organism>
<dbReference type="Gene3D" id="2.60.40.10">
    <property type="entry name" value="Immunoglobulins"/>
    <property type="match status" value="1"/>
</dbReference>
<keyword evidence="1" id="KW-0677">Repeat</keyword>
<dbReference type="SUPFAM" id="SSF48726">
    <property type="entry name" value="Immunoglobulin"/>
    <property type="match status" value="1"/>
</dbReference>
<keyword evidence="5" id="KW-1185">Reference proteome</keyword>
<comment type="caution">
    <text evidence="4">The sequence shown here is derived from an EMBL/GenBank/DDBJ whole genome shotgun (WGS) entry which is preliminary data.</text>
</comment>
<dbReference type="PANTHER" id="PTHR44170">
    <property type="entry name" value="PROTEIN SIDEKICK"/>
    <property type="match status" value="1"/>
</dbReference>
<dbReference type="InterPro" id="IPR013098">
    <property type="entry name" value="Ig_I-set"/>
</dbReference>
<dbReference type="PANTHER" id="PTHR44170:SF8">
    <property type="entry name" value="NETRIN RECEPTOR DCC"/>
    <property type="match status" value="1"/>
</dbReference>
<dbReference type="InterPro" id="IPR013783">
    <property type="entry name" value="Ig-like_fold"/>
</dbReference>
<keyword evidence="2" id="KW-1015">Disulfide bond</keyword>